<sequence>MLFSHIADTHLGLVQYGSNEREEDVYDVFNQAIDKSIEDKVDFVIFAGDIFHEPNPSGRAINQMAKGLKKLKKNKIESFFVLGEHDTSRIRGTPVPYIYHILNFSKYIGDGVPILYKEIMLAGLDKRRKSEMTGYKEIFLNLDKSAENEFKETKHKILVLHQGIAEFHKYADDVQSTDLPKNFTYYAMGHLHDTVVKKFNHLKGPIAYPGSTELTTSEGIKDVKKGFFEVDISGDDAIPKWIELDRRPQFSFDTDYKELTKTIDEIIEKISGLTKKPIIQVKIEGRDVDVDNIQAQIGRLNSLALECKWKIITKQTSDSSVFLDRPNEINDEMLRLSTNALGSEQDAKFAIKELLPVLSTDETEQALEIILEDYREFKEEEPK</sequence>
<dbReference type="GO" id="GO:0045027">
    <property type="term" value="F:DNA end binding"/>
    <property type="evidence" value="ECO:0007669"/>
    <property type="project" value="UniProtKB-UniRule"/>
</dbReference>
<protein>
    <recommendedName>
        <fullName evidence="9">DNA double-strand break repair protein Mre11</fullName>
        <ecNumber evidence="9">3.1.-.-</ecNumber>
    </recommendedName>
</protein>
<keyword evidence="7 9" id="KW-0234">DNA repair</keyword>
<dbReference type="InterPro" id="IPR004843">
    <property type="entry name" value="Calcineurin-like_PHP"/>
</dbReference>
<keyword evidence="1 9" id="KW-0540">Nuclease</keyword>
<dbReference type="HAMAP" id="MF_02044">
    <property type="entry name" value="Mre11"/>
    <property type="match status" value="1"/>
</dbReference>
<feature type="active site" description="Proton donor" evidence="9">
    <location>
        <position position="85"/>
    </location>
</feature>
<dbReference type="PANTHER" id="PTHR30337:SF0">
    <property type="entry name" value="NUCLEASE SBCCD SUBUNIT D"/>
    <property type="match status" value="1"/>
</dbReference>
<feature type="binding site" evidence="9">
    <location>
        <position position="84"/>
    </location>
    <ligand>
        <name>Mn(2+)</name>
        <dbReference type="ChEBI" id="CHEBI:29035"/>
        <label>2</label>
    </ligand>
</feature>
<dbReference type="InterPro" id="IPR029052">
    <property type="entry name" value="Metallo-depent_PP-like"/>
</dbReference>
<dbReference type="CDD" id="cd00840">
    <property type="entry name" value="MPP_Mre11_N"/>
    <property type="match status" value="1"/>
</dbReference>
<dbReference type="InterPro" id="IPR041796">
    <property type="entry name" value="Mre11_N"/>
</dbReference>
<feature type="binding site" evidence="9">
    <location>
        <position position="49"/>
    </location>
    <ligand>
        <name>Mn(2+)</name>
        <dbReference type="ChEBI" id="CHEBI:29035"/>
        <label>2</label>
    </ligand>
</feature>
<keyword evidence="6 9" id="KW-0269">Exonuclease</keyword>
<dbReference type="Proteomes" id="UP000249949">
    <property type="component" value="Chromosome"/>
</dbReference>
<feature type="binding site" evidence="9">
    <location>
        <position position="8"/>
    </location>
    <ligand>
        <name>Mn(2+)</name>
        <dbReference type="ChEBI" id="CHEBI:29035"/>
        <label>1</label>
    </ligand>
</feature>
<dbReference type="KEGG" id="nct:NMSP_0431"/>
<evidence type="ECO:0000256" key="8">
    <source>
        <dbReference type="ARBA" id="ARBA00023211"/>
    </source>
</evidence>
<dbReference type="EMBL" id="CP021324">
    <property type="protein sequence ID" value="ARS64054.1"/>
    <property type="molecule type" value="Genomic_DNA"/>
</dbReference>
<name>A0A2Z2HIV9_9ARCH</name>
<dbReference type="InterPro" id="IPR050535">
    <property type="entry name" value="DNA_Repair-Maintenance_Comp"/>
</dbReference>
<comment type="cofactor">
    <cofactor evidence="9">
        <name>Mn(2+)</name>
        <dbReference type="ChEBI" id="CHEBI:29035"/>
    </cofactor>
    <text evidence="9">Binds 2 manganese ions per subunit.</text>
</comment>
<organism evidence="11 12">
    <name type="scientific">Candidatus Nitrosomarinus catalinensis</name>
    <dbReference type="NCBI Taxonomy" id="1898749"/>
    <lineage>
        <taxon>Archaea</taxon>
        <taxon>Nitrososphaerota</taxon>
        <taxon>Nitrososphaeria</taxon>
        <taxon>Nitrosopumilales</taxon>
        <taxon>Nitrosopumilaceae</taxon>
        <taxon>Candidatus Nitrosomarinus</taxon>
    </lineage>
</organism>
<dbReference type="GO" id="GO:0006302">
    <property type="term" value="P:double-strand break repair"/>
    <property type="evidence" value="ECO:0007669"/>
    <property type="project" value="UniProtKB-UniRule"/>
</dbReference>
<dbReference type="GO" id="GO:0000403">
    <property type="term" value="F:Y-form DNA binding"/>
    <property type="evidence" value="ECO:0007669"/>
    <property type="project" value="UniProtKB-UniRule"/>
</dbReference>
<dbReference type="PANTHER" id="PTHR30337">
    <property type="entry name" value="COMPONENT OF ATP-DEPENDENT DSDNA EXONUCLEASE"/>
    <property type="match status" value="1"/>
</dbReference>
<evidence type="ECO:0000313" key="12">
    <source>
        <dbReference type="Proteomes" id="UP000249949"/>
    </source>
</evidence>
<keyword evidence="2 9" id="KW-0479">Metal-binding</keyword>
<feature type="binding site" evidence="9">
    <location>
        <position position="192"/>
    </location>
    <ligand>
        <name>Mn(2+)</name>
        <dbReference type="ChEBI" id="CHEBI:29035"/>
        <label>1</label>
    </ligand>
</feature>
<accession>A0A2Z2HIV9</accession>
<keyword evidence="12" id="KW-1185">Reference proteome</keyword>
<feature type="binding site" evidence="9">
    <location>
        <position position="161"/>
    </location>
    <ligand>
        <name>Mn(2+)</name>
        <dbReference type="ChEBI" id="CHEBI:29035"/>
        <label>2</label>
    </ligand>
</feature>
<evidence type="ECO:0000256" key="7">
    <source>
        <dbReference type="ARBA" id="ARBA00023204"/>
    </source>
</evidence>
<comment type="activity regulation">
    <text evidence="9">Nuclease activity is regulated by Rad50.</text>
</comment>
<feature type="binding site" evidence="9">
    <location>
        <position position="49"/>
    </location>
    <ligand>
        <name>Mn(2+)</name>
        <dbReference type="ChEBI" id="CHEBI:29035"/>
        <label>1</label>
    </ligand>
</feature>
<keyword evidence="3 9" id="KW-0255">Endonuclease</keyword>
<evidence type="ECO:0000256" key="6">
    <source>
        <dbReference type="ARBA" id="ARBA00022839"/>
    </source>
</evidence>
<evidence type="ECO:0000313" key="11">
    <source>
        <dbReference type="EMBL" id="ARS64054.1"/>
    </source>
</evidence>
<dbReference type="SUPFAM" id="SSF56300">
    <property type="entry name" value="Metallo-dependent phosphatases"/>
    <property type="match status" value="1"/>
</dbReference>
<dbReference type="GO" id="GO:0008408">
    <property type="term" value="F:3'-5' exonuclease activity"/>
    <property type="evidence" value="ECO:0007669"/>
    <property type="project" value="UniProtKB-UniRule"/>
</dbReference>
<dbReference type="AlphaFoldDB" id="A0A2Z2HIV9"/>
<gene>
    <name evidence="9" type="primary">mre11</name>
    <name evidence="11" type="ORF">NMSP_0431</name>
</gene>
<dbReference type="InterPro" id="IPR032885">
    <property type="entry name" value="Mre11_archaea-type"/>
</dbReference>
<feature type="binding site" evidence="9">
    <location>
        <position position="190"/>
    </location>
    <ligand>
        <name>Mn(2+)</name>
        <dbReference type="ChEBI" id="CHEBI:29035"/>
        <label>2</label>
    </ligand>
</feature>
<dbReference type="GO" id="GO:0004519">
    <property type="term" value="F:endonuclease activity"/>
    <property type="evidence" value="ECO:0007669"/>
    <property type="project" value="UniProtKB-UniRule"/>
</dbReference>
<keyword evidence="8 9" id="KW-0464">Manganese</keyword>
<dbReference type="RefSeq" id="WP_086907237.1">
    <property type="nucleotide sequence ID" value="NZ_CP021324.1"/>
</dbReference>
<dbReference type="Pfam" id="PF00149">
    <property type="entry name" value="Metallophos"/>
    <property type="match status" value="1"/>
</dbReference>
<dbReference type="GO" id="GO:0030145">
    <property type="term" value="F:manganese ion binding"/>
    <property type="evidence" value="ECO:0007669"/>
    <property type="project" value="UniProtKB-UniRule"/>
</dbReference>
<proteinExistence type="inferred from homology"/>
<evidence type="ECO:0000256" key="5">
    <source>
        <dbReference type="ARBA" id="ARBA00022801"/>
    </source>
</evidence>
<dbReference type="OrthoDB" id="11638at2157"/>
<evidence type="ECO:0000256" key="2">
    <source>
        <dbReference type="ARBA" id="ARBA00022723"/>
    </source>
</evidence>
<keyword evidence="5 9" id="KW-0378">Hydrolase</keyword>
<comment type="similarity">
    <text evidence="9">Belongs to the MRE11/RAD32 family.</text>
</comment>
<evidence type="ECO:0000256" key="4">
    <source>
        <dbReference type="ARBA" id="ARBA00022763"/>
    </source>
</evidence>
<feature type="binding site" evidence="9">
    <location>
        <position position="10"/>
    </location>
    <ligand>
        <name>Mn(2+)</name>
        <dbReference type="ChEBI" id="CHEBI:29035"/>
        <label>1</label>
    </ligand>
</feature>
<feature type="domain" description="Calcineurin-like phosphoesterase" evidence="10">
    <location>
        <begin position="3"/>
        <end position="192"/>
    </location>
</feature>
<reference evidence="11 12" key="1">
    <citation type="journal article" date="2017" name="Environ. Microbiol.">
        <title>Genome and epigenome of a novel marine Thaumarchaeota strain suggest viral infection, phosphorothioation DNA modification and multiple restriction systems.</title>
        <authorList>
            <person name="Ahlgren N.A."/>
            <person name="Chen Y."/>
            <person name="Needham D.M."/>
            <person name="Parada A.E."/>
            <person name="Sachdeva R."/>
            <person name="Trinh V."/>
            <person name="Chen T."/>
            <person name="Fuhrman J.A."/>
        </authorList>
    </citation>
    <scope>NUCLEOTIDE SEQUENCE [LARGE SCALE GENOMIC DNA]</scope>
    <source>
        <strain evidence="11 12">SPOT01</strain>
    </source>
</reference>
<evidence type="ECO:0000256" key="3">
    <source>
        <dbReference type="ARBA" id="ARBA00022759"/>
    </source>
</evidence>
<dbReference type="Gene3D" id="3.60.21.10">
    <property type="match status" value="1"/>
</dbReference>
<evidence type="ECO:0000256" key="1">
    <source>
        <dbReference type="ARBA" id="ARBA00022722"/>
    </source>
</evidence>
<dbReference type="EC" id="3.1.-.-" evidence="9"/>
<comment type="function">
    <text evidence="9">Part of the Rad50/Mre11 complex, which is involved in the early steps of DNA double-strand break (DSB) repair. The complex may facilitate opening of the processed DNA ends to aid in the recruitment of HerA and NurA. Mre11 binds to DSB ends and has both double-stranded 3'-5' exonuclease activity and single-stranded endonuclease activity.</text>
</comment>
<comment type="subunit">
    <text evidence="9">Homodimer. Forms a heterotetramer composed of two Mre11 subunits and two Rad50 subunits.</text>
</comment>
<evidence type="ECO:0000256" key="9">
    <source>
        <dbReference type="HAMAP-Rule" id="MF_02044"/>
    </source>
</evidence>
<dbReference type="GeneID" id="32900928"/>
<evidence type="ECO:0000259" key="10">
    <source>
        <dbReference type="Pfam" id="PF00149"/>
    </source>
</evidence>
<keyword evidence="4 9" id="KW-0227">DNA damage</keyword>